<keyword evidence="2" id="KW-1185">Reference proteome</keyword>
<dbReference type="AlphaFoldDB" id="A0A2I0TQX7"/>
<organism evidence="1 2">
    <name type="scientific">Limosa lapponica baueri</name>
    <dbReference type="NCBI Taxonomy" id="1758121"/>
    <lineage>
        <taxon>Eukaryota</taxon>
        <taxon>Metazoa</taxon>
        <taxon>Chordata</taxon>
        <taxon>Craniata</taxon>
        <taxon>Vertebrata</taxon>
        <taxon>Euteleostomi</taxon>
        <taxon>Archelosauria</taxon>
        <taxon>Archosauria</taxon>
        <taxon>Dinosauria</taxon>
        <taxon>Saurischia</taxon>
        <taxon>Theropoda</taxon>
        <taxon>Coelurosauria</taxon>
        <taxon>Aves</taxon>
        <taxon>Neognathae</taxon>
        <taxon>Neoaves</taxon>
        <taxon>Charadriiformes</taxon>
        <taxon>Scolopacidae</taxon>
        <taxon>Limosa</taxon>
    </lineage>
</organism>
<dbReference type="EMBL" id="KZ507806">
    <property type="protein sequence ID" value="PKU36190.1"/>
    <property type="molecule type" value="Genomic_DNA"/>
</dbReference>
<proteinExistence type="predicted"/>
<dbReference type="Proteomes" id="UP000233556">
    <property type="component" value="Unassembled WGS sequence"/>
</dbReference>
<protein>
    <submittedName>
        <fullName evidence="1">Uncharacterized protein</fullName>
    </submittedName>
</protein>
<evidence type="ECO:0000313" key="2">
    <source>
        <dbReference type="Proteomes" id="UP000233556"/>
    </source>
</evidence>
<accession>A0A2I0TQX7</accession>
<reference evidence="2" key="2">
    <citation type="submission" date="2017-12" db="EMBL/GenBank/DDBJ databases">
        <title>Genome sequence of the Bar-tailed Godwit (Limosa lapponica baueri).</title>
        <authorList>
            <person name="Lima N.C.B."/>
            <person name="Parody-Merino A.M."/>
            <person name="Battley P.F."/>
            <person name="Fidler A.E."/>
            <person name="Prosdocimi F."/>
        </authorList>
    </citation>
    <scope>NUCLEOTIDE SEQUENCE [LARGE SCALE GENOMIC DNA]</scope>
</reference>
<reference evidence="2" key="1">
    <citation type="submission" date="2017-11" db="EMBL/GenBank/DDBJ databases">
        <authorList>
            <person name="Lima N.C."/>
            <person name="Parody-Merino A.M."/>
            <person name="Battley P.F."/>
            <person name="Fidler A.E."/>
            <person name="Prosdocimi F."/>
        </authorList>
    </citation>
    <scope>NUCLEOTIDE SEQUENCE [LARGE SCALE GENOMIC DNA]</scope>
</reference>
<evidence type="ECO:0000313" key="1">
    <source>
        <dbReference type="EMBL" id="PKU36190.1"/>
    </source>
</evidence>
<sequence>MKVCYWSCRTGMATHLREISFGGLLAEMELMATERTDPCEILSMIPPDQWIFSTRSYNVIKMLTDTLLKYKFVPKCIAGWMALSDAAAPYKEQEEVPVVQTLKPFWTVPKPCLDTKCHIFQPNFYSNQWCPIFIWWHLTQDVYLHGSQATLVLDPITDVHARTHRPARSEGPIIIPKLPFCLCSTALSI</sequence>
<gene>
    <name evidence="1" type="ORF">llap_13506</name>
</gene>
<name>A0A2I0TQX7_LIMLA</name>